<dbReference type="PANTHER" id="PTHR33265">
    <property type="entry name" value="AVR9/CF-9 RAPIDLY ELICITED PROTEIN-RELATED"/>
    <property type="match status" value="1"/>
</dbReference>
<proteinExistence type="predicted"/>
<organism evidence="1 2">
    <name type="scientific">Acorus calamus</name>
    <name type="common">Sweet flag</name>
    <dbReference type="NCBI Taxonomy" id="4465"/>
    <lineage>
        <taxon>Eukaryota</taxon>
        <taxon>Viridiplantae</taxon>
        <taxon>Streptophyta</taxon>
        <taxon>Embryophyta</taxon>
        <taxon>Tracheophyta</taxon>
        <taxon>Spermatophyta</taxon>
        <taxon>Magnoliopsida</taxon>
        <taxon>Liliopsida</taxon>
        <taxon>Acoraceae</taxon>
        <taxon>Acorus</taxon>
    </lineage>
</organism>
<comment type="caution">
    <text evidence="1">The sequence shown here is derived from an EMBL/GenBank/DDBJ whole genome shotgun (WGS) entry which is preliminary data.</text>
</comment>
<evidence type="ECO:0000313" key="1">
    <source>
        <dbReference type="EMBL" id="KAK1322261.1"/>
    </source>
</evidence>
<gene>
    <name evidence="1" type="ORF">QJS10_CPA03g00551</name>
</gene>
<dbReference type="EMBL" id="JAUJYO010000003">
    <property type="protein sequence ID" value="KAK1322261.1"/>
    <property type="molecule type" value="Genomic_DNA"/>
</dbReference>
<dbReference type="Pfam" id="PF05553">
    <property type="entry name" value="DUF761"/>
    <property type="match status" value="1"/>
</dbReference>
<evidence type="ECO:0000313" key="2">
    <source>
        <dbReference type="Proteomes" id="UP001180020"/>
    </source>
</evidence>
<dbReference type="AlphaFoldDB" id="A0AAV9F9Y7"/>
<name>A0AAV9F9Y7_ACOCL</name>
<reference evidence="1" key="1">
    <citation type="journal article" date="2023" name="Nat. Commun.">
        <title>Diploid and tetraploid genomes of Acorus and the evolution of monocots.</title>
        <authorList>
            <person name="Ma L."/>
            <person name="Liu K.W."/>
            <person name="Li Z."/>
            <person name="Hsiao Y.Y."/>
            <person name="Qi Y."/>
            <person name="Fu T."/>
            <person name="Tang G.D."/>
            <person name="Zhang D."/>
            <person name="Sun W.H."/>
            <person name="Liu D.K."/>
            <person name="Li Y."/>
            <person name="Chen G.Z."/>
            <person name="Liu X.D."/>
            <person name="Liao X.Y."/>
            <person name="Jiang Y.T."/>
            <person name="Yu X."/>
            <person name="Hao Y."/>
            <person name="Huang J."/>
            <person name="Zhao X.W."/>
            <person name="Ke S."/>
            <person name="Chen Y.Y."/>
            <person name="Wu W.L."/>
            <person name="Hsu J.L."/>
            <person name="Lin Y.F."/>
            <person name="Huang M.D."/>
            <person name="Li C.Y."/>
            <person name="Huang L."/>
            <person name="Wang Z.W."/>
            <person name="Zhao X."/>
            <person name="Zhong W.Y."/>
            <person name="Peng D.H."/>
            <person name="Ahmad S."/>
            <person name="Lan S."/>
            <person name="Zhang J.S."/>
            <person name="Tsai W.C."/>
            <person name="Van de Peer Y."/>
            <person name="Liu Z.J."/>
        </authorList>
    </citation>
    <scope>NUCLEOTIDE SEQUENCE</scope>
    <source>
        <strain evidence="1">CP</strain>
    </source>
</reference>
<dbReference type="InterPro" id="IPR008480">
    <property type="entry name" value="DUF761_pln"/>
</dbReference>
<reference evidence="1" key="2">
    <citation type="submission" date="2023-06" db="EMBL/GenBank/DDBJ databases">
        <authorList>
            <person name="Ma L."/>
            <person name="Liu K.-W."/>
            <person name="Li Z."/>
            <person name="Hsiao Y.-Y."/>
            <person name="Qi Y."/>
            <person name="Fu T."/>
            <person name="Tang G."/>
            <person name="Zhang D."/>
            <person name="Sun W.-H."/>
            <person name="Liu D.-K."/>
            <person name="Li Y."/>
            <person name="Chen G.-Z."/>
            <person name="Liu X.-D."/>
            <person name="Liao X.-Y."/>
            <person name="Jiang Y.-T."/>
            <person name="Yu X."/>
            <person name="Hao Y."/>
            <person name="Huang J."/>
            <person name="Zhao X.-W."/>
            <person name="Ke S."/>
            <person name="Chen Y.-Y."/>
            <person name="Wu W.-L."/>
            <person name="Hsu J.-L."/>
            <person name="Lin Y.-F."/>
            <person name="Huang M.-D."/>
            <person name="Li C.-Y."/>
            <person name="Huang L."/>
            <person name="Wang Z.-W."/>
            <person name="Zhao X."/>
            <person name="Zhong W.-Y."/>
            <person name="Peng D.-H."/>
            <person name="Ahmad S."/>
            <person name="Lan S."/>
            <person name="Zhang J.-S."/>
            <person name="Tsai W.-C."/>
            <person name="Van De Peer Y."/>
            <person name="Liu Z.-J."/>
        </authorList>
    </citation>
    <scope>NUCLEOTIDE SEQUENCE</scope>
    <source>
        <strain evidence="1">CP</strain>
        <tissue evidence="1">Leaves</tissue>
    </source>
</reference>
<accession>A0AAV9F9Y7</accession>
<sequence>MRDTQLISQSNMAKKRRPIFKRAWDLILSQQPFSIDKVRRPFFKNKVWRFKKVSLLNNHYYNNYAIVREYEFSPSSTPFFRLHRKKLAMLLLCGCSCNSKDIEGGALDDEWSSEVALSSFDEAMPTEEEGSICSSDGGLSSVDEKAEKFIENFYEEMRLQRQESVLKHQESVISSVG</sequence>
<dbReference type="Proteomes" id="UP001180020">
    <property type="component" value="Unassembled WGS sequence"/>
</dbReference>
<evidence type="ECO:0008006" key="3">
    <source>
        <dbReference type="Google" id="ProtNLM"/>
    </source>
</evidence>
<keyword evidence="2" id="KW-1185">Reference proteome</keyword>
<protein>
    <recommendedName>
        <fullName evidence="3">Cotton fiber protein</fullName>
    </recommendedName>
</protein>
<dbReference type="PANTHER" id="PTHR33265:SF10">
    <property type="entry name" value="OS01G0133200 PROTEIN"/>
    <property type="match status" value="1"/>
</dbReference>